<dbReference type="Pfam" id="PF14748">
    <property type="entry name" value="P5CR_dimer"/>
    <property type="match status" value="1"/>
</dbReference>
<evidence type="ECO:0000313" key="6">
    <source>
        <dbReference type="Proteomes" id="UP001153618"/>
    </source>
</evidence>
<dbReference type="PANTHER" id="PTHR11645:SF21">
    <property type="entry name" value="HYPOTHETICAL PYRROLINE-5-CARBOXYLATE REDUCTASE (EUROFUNG)"/>
    <property type="match status" value="1"/>
</dbReference>
<comment type="similarity">
    <text evidence="1">Belongs to the pyrroline-5-carboxylate reductase family.</text>
</comment>
<dbReference type="Gene3D" id="3.40.50.720">
    <property type="entry name" value="NAD(P)-binding Rossmann-like Domain"/>
    <property type="match status" value="1"/>
</dbReference>
<evidence type="ECO:0000259" key="3">
    <source>
        <dbReference type="Pfam" id="PF03807"/>
    </source>
</evidence>
<organism evidence="5 6">
    <name type="scientific">Penicillium olsonii</name>
    <dbReference type="NCBI Taxonomy" id="99116"/>
    <lineage>
        <taxon>Eukaryota</taxon>
        <taxon>Fungi</taxon>
        <taxon>Dikarya</taxon>
        <taxon>Ascomycota</taxon>
        <taxon>Pezizomycotina</taxon>
        <taxon>Eurotiomycetes</taxon>
        <taxon>Eurotiomycetidae</taxon>
        <taxon>Eurotiales</taxon>
        <taxon>Aspergillaceae</taxon>
        <taxon>Penicillium</taxon>
    </lineage>
</organism>
<keyword evidence="2" id="KW-0521">NADP</keyword>
<evidence type="ECO:0000256" key="2">
    <source>
        <dbReference type="PIRSR" id="PIRSR000193-1"/>
    </source>
</evidence>
<dbReference type="GO" id="GO:0004735">
    <property type="term" value="F:pyrroline-5-carboxylate reductase activity"/>
    <property type="evidence" value="ECO:0007669"/>
    <property type="project" value="InterPro"/>
</dbReference>
<evidence type="ECO:0008006" key="7">
    <source>
        <dbReference type="Google" id="ProtNLM"/>
    </source>
</evidence>
<dbReference type="SUPFAM" id="SSF48179">
    <property type="entry name" value="6-phosphogluconate dehydrogenase C-terminal domain-like"/>
    <property type="match status" value="1"/>
</dbReference>
<evidence type="ECO:0000256" key="1">
    <source>
        <dbReference type="ARBA" id="ARBA00005525"/>
    </source>
</evidence>
<reference evidence="5" key="1">
    <citation type="submission" date="2021-07" db="EMBL/GenBank/DDBJ databases">
        <authorList>
            <person name="Branca A.L. A."/>
        </authorList>
    </citation>
    <scope>NUCLEOTIDE SEQUENCE</scope>
</reference>
<sequence>MGTAILEGLLDATANDSSPRISRFLVSTKSASSASSIKAKFQSDEHRVSVAHDQNQQIMKEADIVILGFKPHMAEAILGQAGVREALAGKFVISVLGGKTTQVLGEYISQGSESSTKPYVVRAMPNMAARIRKSMTIIEKNPELPSELQDILVWIFETIGGVKMLEADLFDVGSMLVGSSMAILSVGLDGILDGSVMEGIKRSDALEMAAQSMLGMAELFRQGEDPSHFRESVASPRGSTIHGIVTAEMAGVRGTYAQAMLNGVKKLKS</sequence>
<dbReference type="OrthoDB" id="10263291at2759"/>
<feature type="binding site" evidence="2">
    <location>
        <position position="55"/>
    </location>
    <ligand>
        <name>NADPH</name>
        <dbReference type="ChEBI" id="CHEBI:57783"/>
    </ligand>
</feature>
<comment type="caution">
    <text evidence="5">The sequence shown here is derived from an EMBL/GenBank/DDBJ whole genome shotgun (WGS) entry which is preliminary data.</text>
</comment>
<accession>A0A9W4HBK2</accession>
<dbReference type="InterPro" id="IPR036291">
    <property type="entry name" value="NAD(P)-bd_dom_sf"/>
</dbReference>
<dbReference type="AlphaFoldDB" id="A0A9W4HBK2"/>
<dbReference type="PIRSF" id="PIRSF000193">
    <property type="entry name" value="Pyrrol-5-carb_rd"/>
    <property type="match status" value="1"/>
</dbReference>
<dbReference type="PANTHER" id="PTHR11645">
    <property type="entry name" value="PYRROLINE-5-CARBOXYLATE REDUCTASE"/>
    <property type="match status" value="1"/>
</dbReference>
<feature type="domain" description="Pyrroline-5-carboxylate reductase catalytic N-terminal" evidence="3">
    <location>
        <begin position="1"/>
        <end position="96"/>
    </location>
</feature>
<evidence type="ECO:0000259" key="4">
    <source>
        <dbReference type="Pfam" id="PF14748"/>
    </source>
</evidence>
<dbReference type="InterPro" id="IPR000304">
    <property type="entry name" value="Pyrroline-COOH_reductase"/>
</dbReference>
<dbReference type="Proteomes" id="UP001153618">
    <property type="component" value="Unassembled WGS sequence"/>
</dbReference>
<dbReference type="EMBL" id="CAJVOS010000008">
    <property type="protein sequence ID" value="CAG7959534.1"/>
    <property type="molecule type" value="Genomic_DNA"/>
</dbReference>
<name>A0A9W4HBK2_PENOL</name>
<feature type="domain" description="Pyrroline-5-carboxylate reductase dimerisation" evidence="4">
    <location>
        <begin position="168"/>
        <end position="267"/>
    </location>
</feature>
<dbReference type="InterPro" id="IPR008927">
    <property type="entry name" value="6-PGluconate_DH-like_C_sf"/>
</dbReference>
<dbReference type="InterPro" id="IPR029036">
    <property type="entry name" value="P5CR_dimer"/>
</dbReference>
<dbReference type="GO" id="GO:0055129">
    <property type="term" value="P:L-proline biosynthetic process"/>
    <property type="evidence" value="ECO:0007669"/>
    <property type="project" value="TreeGrafter"/>
</dbReference>
<protein>
    <recommendedName>
        <fullName evidence="7">Pyrroline-5-carboxylate reductase</fullName>
    </recommendedName>
</protein>
<dbReference type="Pfam" id="PF03807">
    <property type="entry name" value="F420_oxidored"/>
    <property type="match status" value="1"/>
</dbReference>
<gene>
    <name evidence="5" type="ORF">POLS_LOCUS709</name>
</gene>
<dbReference type="Gene3D" id="1.10.3730.10">
    <property type="entry name" value="ProC C-terminal domain-like"/>
    <property type="match status" value="1"/>
</dbReference>
<evidence type="ECO:0000313" key="5">
    <source>
        <dbReference type="EMBL" id="CAG7959534.1"/>
    </source>
</evidence>
<dbReference type="InterPro" id="IPR028939">
    <property type="entry name" value="P5C_Rdtase_cat_N"/>
</dbReference>
<dbReference type="SUPFAM" id="SSF51735">
    <property type="entry name" value="NAD(P)-binding Rossmann-fold domains"/>
    <property type="match status" value="1"/>
</dbReference>
<keyword evidence="6" id="KW-1185">Reference proteome</keyword>
<proteinExistence type="inferred from homology"/>